<proteinExistence type="predicted"/>
<protein>
    <recommendedName>
        <fullName evidence="3">AG1 protein</fullName>
    </recommendedName>
</protein>
<dbReference type="EMBL" id="JBEZAE010000002">
    <property type="protein sequence ID" value="MEU7069676.1"/>
    <property type="molecule type" value="Genomic_DNA"/>
</dbReference>
<accession>A0ABV3C4K0</accession>
<sequence>MSFEDEWASVRSASAESVSMRLNQVAPEPGGGGGNADLSVDQDKLGAIGSAAYALHGRLVKDGNHARTNTTEAATGMSTNGFLTGSAMSTVQETWSSQLNTLLDACANISNHLDYSAASHAKEEEDIRAAMAASKIDEYFK</sequence>
<evidence type="ECO:0008006" key="3">
    <source>
        <dbReference type="Google" id="ProtNLM"/>
    </source>
</evidence>
<keyword evidence="2" id="KW-1185">Reference proteome</keyword>
<organism evidence="1 2">
    <name type="scientific">Streptomyces narbonensis</name>
    <dbReference type="NCBI Taxonomy" id="67333"/>
    <lineage>
        <taxon>Bacteria</taxon>
        <taxon>Bacillati</taxon>
        <taxon>Actinomycetota</taxon>
        <taxon>Actinomycetes</taxon>
        <taxon>Kitasatosporales</taxon>
        <taxon>Streptomycetaceae</taxon>
        <taxon>Streptomyces</taxon>
    </lineage>
</organism>
<comment type="caution">
    <text evidence="1">The sequence shown here is derived from an EMBL/GenBank/DDBJ whole genome shotgun (WGS) entry which is preliminary data.</text>
</comment>
<dbReference type="RefSeq" id="WP_358472352.1">
    <property type="nucleotide sequence ID" value="NZ_JBEZAE010000002.1"/>
</dbReference>
<evidence type="ECO:0000313" key="1">
    <source>
        <dbReference type="EMBL" id="MEU7069676.1"/>
    </source>
</evidence>
<name>A0ABV3C4K0_9ACTN</name>
<reference evidence="1 2" key="1">
    <citation type="submission" date="2024-06" db="EMBL/GenBank/DDBJ databases">
        <title>The Natural Products Discovery Center: Release of the First 8490 Sequenced Strains for Exploring Actinobacteria Biosynthetic Diversity.</title>
        <authorList>
            <person name="Kalkreuter E."/>
            <person name="Kautsar S.A."/>
            <person name="Yang D."/>
            <person name="Bader C.D."/>
            <person name="Teijaro C.N."/>
            <person name="Fluegel L."/>
            <person name="Davis C.M."/>
            <person name="Simpson J.R."/>
            <person name="Lauterbach L."/>
            <person name="Steele A.D."/>
            <person name="Gui C."/>
            <person name="Meng S."/>
            <person name="Li G."/>
            <person name="Viehrig K."/>
            <person name="Ye F."/>
            <person name="Su P."/>
            <person name="Kiefer A.F."/>
            <person name="Nichols A."/>
            <person name="Cepeda A.J."/>
            <person name="Yan W."/>
            <person name="Fan B."/>
            <person name="Jiang Y."/>
            <person name="Adhikari A."/>
            <person name="Zheng C.-J."/>
            <person name="Schuster L."/>
            <person name="Cowan T.M."/>
            <person name="Smanski M.J."/>
            <person name="Chevrette M.G."/>
            <person name="De Carvalho L.P.S."/>
            <person name="Shen B."/>
        </authorList>
    </citation>
    <scope>NUCLEOTIDE SEQUENCE [LARGE SCALE GENOMIC DNA]</scope>
    <source>
        <strain evidence="1 2">NPDC045974</strain>
    </source>
</reference>
<gene>
    <name evidence="1" type="ORF">AB0A88_05925</name>
</gene>
<dbReference type="Proteomes" id="UP001551329">
    <property type="component" value="Unassembled WGS sequence"/>
</dbReference>
<evidence type="ECO:0000313" key="2">
    <source>
        <dbReference type="Proteomes" id="UP001551329"/>
    </source>
</evidence>